<evidence type="ECO:0000313" key="11">
    <source>
        <dbReference type="EMBL" id="AOV08578.1"/>
    </source>
</evidence>
<dbReference type="InterPro" id="IPR000394">
    <property type="entry name" value="RNA_pol_sigma_54"/>
</dbReference>
<keyword evidence="6" id="KW-0731">Sigma factor</keyword>
<protein>
    <submittedName>
        <fullName evidence="11">RNA polymerase sigma-54 factor</fullName>
    </submittedName>
</protein>
<evidence type="ECO:0000256" key="3">
    <source>
        <dbReference type="ARBA" id="ARBA00022679"/>
    </source>
</evidence>
<reference evidence="11 12" key="1">
    <citation type="submission" date="2016-09" db="EMBL/GenBank/DDBJ databases">
        <title>Complete genome sequence of the Lysinibacillus sphaericus LMG 22257, a specie of Bacillus with ureolytic activity that can effectively biodeposit calcium carbonate.</title>
        <authorList>
            <person name="Yan W."/>
        </authorList>
    </citation>
    <scope>NUCLEOTIDE SEQUENCE [LARGE SCALE GENOMIC DNA]</scope>
    <source>
        <strain evidence="11 12">LMG 22257</strain>
    </source>
</reference>
<keyword evidence="4" id="KW-0548">Nucleotidyltransferase</keyword>
<feature type="domain" description="RNA polymerase sigma factor 54 core-binding" evidence="10">
    <location>
        <begin position="86"/>
        <end position="262"/>
    </location>
</feature>
<keyword evidence="7" id="KW-0238">DNA-binding</keyword>
<keyword evidence="8" id="KW-0804">Transcription</keyword>
<comment type="similarity">
    <text evidence="1">Belongs to the sigma-54 factor family.</text>
</comment>
<dbReference type="Pfam" id="PF04552">
    <property type="entry name" value="Sigma54_DBD"/>
    <property type="match status" value="1"/>
</dbReference>
<organism evidence="11 12">
    <name type="scientific">Sporosarcina ureilytica</name>
    <dbReference type="NCBI Taxonomy" id="298596"/>
    <lineage>
        <taxon>Bacteria</taxon>
        <taxon>Bacillati</taxon>
        <taxon>Bacillota</taxon>
        <taxon>Bacilli</taxon>
        <taxon>Bacillales</taxon>
        <taxon>Caryophanaceae</taxon>
        <taxon>Sporosarcina</taxon>
    </lineage>
</organism>
<evidence type="ECO:0000259" key="10">
    <source>
        <dbReference type="Pfam" id="PF04963"/>
    </source>
</evidence>
<dbReference type="InterPro" id="IPR007634">
    <property type="entry name" value="RNA_pol_sigma_54_DNA-bd"/>
</dbReference>
<dbReference type="PRINTS" id="PR00045">
    <property type="entry name" value="SIGMA54FCT"/>
</dbReference>
<name>A0A1D8JIN2_9BACL</name>
<sequence length="436" mass="50561">MQITLQQKQIQELNLVMTPALRQAIELLQYSTYELYDYIKEQALDNPLIELKEKHPDASDYRTPHRIRSSSNTSSLSLDWIPCDGNDMREELVQHARVQFQDPQDIQLLEYLIYNLDDNGYLFNDDSMEFTCNENALNRGIHLLQQIGPAGIGARSLKECLLLQLAYNHPEEKLAFTLIDAHFDLLANRKWDDIASLMKLTLAEVKKLHEFIKTLNPKPCSTIADFNAEYITPDIVIEESDNGLSYFLNDRYLPAVQVNTEYLSMRHQNQETAKYISDQYNQIQWLLSSIEKRRATISKIIEVVLEKQQNFFNEGFIALQPLTLKEVADEIDMHESTVSRATANKTIQTPKGTFDFRMLFTSKLETSDGDSVSQTKVKKLLQRFIAEENKQKPFSDQKIANYFKTEKGIAISRRTISKYREELNIPSSRMRKEIQI</sequence>
<dbReference type="Pfam" id="PF04963">
    <property type="entry name" value="Sigma54_CBD"/>
    <property type="match status" value="1"/>
</dbReference>
<dbReference type="PIRSF" id="PIRSF000774">
    <property type="entry name" value="RpoN"/>
    <property type="match status" value="1"/>
</dbReference>
<evidence type="ECO:0000256" key="8">
    <source>
        <dbReference type="ARBA" id="ARBA00023163"/>
    </source>
</evidence>
<keyword evidence="2" id="KW-0240">DNA-directed RNA polymerase</keyword>
<dbReference type="RefSeq" id="WP_211117161.1">
    <property type="nucleotide sequence ID" value="NZ_CP017560.1"/>
</dbReference>
<dbReference type="PROSITE" id="PS00717">
    <property type="entry name" value="SIGMA54_1"/>
    <property type="match status" value="1"/>
</dbReference>
<dbReference type="PROSITE" id="PS50044">
    <property type="entry name" value="SIGMA54_3"/>
    <property type="match status" value="1"/>
</dbReference>
<keyword evidence="12" id="KW-1185">Reference proteome</keyword>
<accession>A0A1D8JIN2</accession>
<evidence type="ECO:0000256" key="4">
    <source>
        <dbReference type="ARBA" id="ARBA00022695"/>
    </source>
</evidence>
<dbReference type="Proteomes" id="UP000185746">
    <property type="component" value="Chromosome"/>
</dbReference>
<dbReference type="Gene3D" id="1.10.10.1330">
    <property type="entry name" value="RNA polymerase sigma-54 factor, core-binding domain"/>
    <property type="match status" value="1"/>
</dbReference>
<proteinExistence type="inferred from homology"/>
<dbReference type="GO" id="GO:0000428">
    <property type="term" value="C:DNA-directed RNA polymerase complex"/>
    <property type="evidence" value="ECO:0007669"/>
    <property type="project" value="UniProtKB-KW"/>
</dbReference>
<dbReference type="PANTHER" id="PTHR32248">
    <property type="entry name" value="RNA POLYMERASE SIGMA-54 FACTOR"/>
    <property type="match status" value="1"/>
</dbReference>
<evidence type="ECO:0000256" key="7">
    <source>
        <dbReference type="ARBA" id="ARBA00023125"/>
    </source>
</evidence>
<dbReference type="EMBL" id="CP017560">
    <property type="protein sequence ID" value="AOV08578.1"/>
    <property type="molecule type" value="Genomic_DNA"/>
</dbReference>
<dbReference type="PANTHER" id="PTHR32248:SF4">
    <property type="entry name" value="RNA POLYMERASE SIGMA-54 FACTOR"/>
    <property type="match status" value="1"/>
</dbReference>
<gene>
    <name evidence="11" type="ORF">BI350_14245</name>
</gene>
<evidence type="ECO:0000256" key="5">
    <source>
        <dbReference type="ARBA" id="ARBA00023015"/>
    </source>
</evidence>
<dbReference type="GO" id="GO:0003677">
    <property type="term" value="F:DNA binding"/>
    <property type="evidence" value="ECO:0007669"/>
    <property type="project" value="UniProtKB-KW"/>
</dbReference>
<dbReference type="NCBIfam" id="TIGR02395">
    <property type="entry name" value="rpoN_sigma"/>
    <property type="match status" value="1"/>
</dbReference>
<evidence type="ECO:0000256" key="6">
    <source>
        <dbReference type="ARBA" id="ARBA00023082"/>
    </source>
</evidence>
<evidence type="ECO:0000313" key="12">
    <source>
        <dbReference type="Proteomes" id="UP000185746"/>
    </source>
</evidence>
<evidence type="ECO:0000256" key="1">
    <source>
        <dbReference type="ARBA" id="ARBA00008798"/>
    </source>
</evidence>
<dbReference type="InterPro" id="IPR038709">
    <property type="entry name" value="RpoN_core-bd_sf"/>
</dbReference>
<evidence type="ECO:0000256" key="2">
    <source>
        <dbReference type="ARBA" id="ARBA00022478"/>
    </source>
</evidence>
<dbReference type="GO" id="GO:0016987">
    <property type="term" value="F:sigma factor activity"/>
    <property type="evidence" value="ECO:0007669"/>
    <property type="project" value="UniProtKB-KW"/>
</dbReference>
<dbReference type="Gene3D" id="1.10.10.60">
    <property type="entry name" value="Homeodomain-like"/>
    <property type="match status" value="1"/>
</dbReference>
<evidence type="ECO:0000259" key="9">
    <source>
        <dbReference type="Pfam" id="PF04552"/>
    </source>
</evidence>
<dbReference type="InterPro" id="IPR007046">
    <property type="entry name" value="RNA_pol_sigma_54_core-bd"/>
</dbReference>
<dbReference type="KEGG" id="surl:BI350_14245"/>
<dbReference type="AlphaFoldDB" id="A0A1D8JIN2"/>
<dbReference type="GO" id="GO:0016779">
    <property type="term" value="F:nucleotidyltransferase activity"/>
    <property type="evidence" value="ECO:0007669"/>
    <property type="project" value="UniProtKB-KW"/>
</dbReference>
<dbReference type="GO" id="GO:0006352">
    <property type="term" value="P:DNA-templated transcription initiation"/>
    <property type="evidence" value="ECO:0007669"/>
    <property type="project" value="InterPro"/>
</dbReference>
<keyword evidence="3" id="KW-0808">Transferase</keyword>
<dbReference type="Pfam" id="PF00309">
    <property type="entry name" value="Sigma54_AID"/>
    <property type="match status" value="1"/>
</dbReference>
<dbReference type="GO" id="GO:0001216">
    <property type="term" value="F:DNA-binding transcription activator activity"/>
    <property type="evidence" value="ECO:0007669"/>
    <property type="project" value="InterPro"/>
</dbReference>
<keyword evidence="5" id="KW-0805">Transcription regulation</keyword>
<feature type="domain" description="RNA polymerase sigma factor 54 DNA-binding" evidence="9">
    <location>
        <begin position="274"/>
        <end position="432"/>
    </location>
</feature>